<dbReference type="Pfam" id="PF01882">
    <property type="entry name" value="DUF58"/>
    <property type="match status" value="1"/>
</dbReference>
<dbReference type="PANTHER" id="PTHR33608">
    <property type="entry name" value="BLL2464 PROTEIN"/>
    <property type="match status" value="1"/>
</dbReference>
<organism evidence="3 4">
    <name type="scientific">Pyrococcus furiosus (strain ATCC 43587 / DSM 3638 / JCM 8422 / Vc1)</name>
    <dbReference type="NCBI Taxonomy" id="186497"/>
    <lineage>
        <taxon>Archaea</taxon>
        <taxon>Methanobacteriati</taxon>
        <taxon>Methanobacteriota</taxon>
        <taxon>Thermococci</taxon>
        <taxon>Thermococcales</taxon>
        <taxon>Thermococcaceae</taxon>
        <taxon>Pyrococcus</taxon>
    </lineage>
</organism>
<feature type="domain" description="DUF58" evidence="2">
    <location>
        <begin position="193"/>
        <end position="337"/>
    </location>
</feature>
<proteinExistence type="predicted"/>
<dbReference type="Proteomes" id="UP000324354">
    <property type="component" value="Chromosome"/>
</dbReference>
<feature type="transmembrane region" description="Helical" evidence="1">
    <location>
        <begin position="30"/>
        <end position="47"/>
    </location>
</feature>
<protein>
    <submittedName>
        <fullName evidence="3">DUF58 domain-containing protein</fullName>
    </submittedName>
</protein>
<keyword evidence="1" id="KW-0812">Transmembrane</keyword>
<reference evidence="3 4" key="1">
    <citation type="submission" date="2017-08" db="EMBL/GenBank/DDBJ databases">
        <title>Resequencing and Reannotation of the genome of Pyrococcus furiosus type strain DSM3638.</title>
        <authorList>
            <person name="Reichelt R.M."/>
            <person name="Bunk B."/>
        </authorList>
    </citation>
    <scope>NUCLEOTIDE SEQUENCE [LARGE SCALE GENOMIC DNA]</scope>
    <source>
        <strain evidence="3 4">DSM 3638</strain>
    </source>
</reference>
<gene>
    <name evidence="3" type="ORF">PFDSM3638_02585</name>
</gene>
<dbReference type="InterPro" id="IPR002881">
    <property type="entry name" value="DUF58"/>
</dbReference>
<dbReference type="AlphaFoldDB" id="A0A5C0XTZ0"/>
<dbReference type="OrthoDB" id="31512at2157"/>
<sequence length="407" mass="46655">MRPSGRAYSLAVATWVIIFASYAFLKWTGVFLTIPIFTLIMFSTLFFKPNLDVEVRRIVSQERVIEGGEAEIEIIVKSKERIRSLYIEDLTPPSLEVIGKNSWVISLEEEDEKKLRYKVKVRRGIHEFPGIRIVYRDPLGIFEEDRIIEAYDEVVGVPRLEDIVTPYSTKGTKITTGPLPSPRIGEGLEFHAVREYHPGDPIKIMNWKATAKVGKLMVNEFESERKVDVVLVIDATYKAGEVFDHMMRAAASLLFDSLKNGTSFGLLISESVPLWMKVDYGKRHFFKCIDVLSMASPDKNNLIAYQVEHLARTKIPPRAQIIFISPFMTKESEDALITMYRFGYRIVAISPDPYSLIKPKTREEELAVRLLSLKRKARIRKLRSYAPIIDWNVNVPLKSAVLEVVKW</sequence>
<dbReference type="GeneID" id="41712320"/>
<dbReference type="PANTHER" id="PTHR33608:SF6">
    <property type="entry name" value="BLL2464 PROTEIN"/>
    <property type="match status" value="1"/>
</dbReference>
<keyword evidence="1" id="KW-1133">Transmembrane helix</keyword>
<evidence type="ECO:0000313" key="4">
    <source>
        <dbReference type="Proteomes" id="UP000324354"/>
    </source>
</evidence>
<evidence type="ECO:0000313" key="3">
    <source>
        <dbReference type="EMBL" id="QEK78230.1"/>
    </source>
</evidence>
<dbReference type="RefSeq" id="WP_011011635.1">
    <property type="nucleotide sequence ID" value="NC_003413.1"/>
</dbReference>
<dbReference type="EMBL" id="CP023154">
    <property type="protein sequence ID" value="QEK78230.1"/>
    <property type="molecule type" value="Genomic_DNA"/>
</dbReference>
<dbReference type="GeneID" id="13302330"/>
<evidence type="ECO:0000259" key="2">
    <source>
        <dbReference type="Pfam" id="PF01882"/>
    </source>
</evidence>
<feature type="transmembrane region" description="Helical" evidence="1">
    <location>
        <begin position="7"/>
        <end position="24"/>
    </location>
</feature>
<evidence type="ECO:0000256" key="1">
    <source>
        <dbReference type="SAM" id="Phobius"/>
    </source>
</evidence>
<accession>A0A5C0XTZ0</accession>
<name>A0A5C0XTZ0_PYRFU</name>
<keyword evidence="1" id="KW-0472">Membrane</keyword>